<organism evidence="3 4">
    <name type="scientific">Cryomyces antarcticus</name>
    <dbReference type="NCBI Taxonomy" id="329879"/>
    <lineage>
        <taxon>Eukaryota</taxon>
        <taxon>Fungi</taxon>
        <taxon>Dikarya</taxon>
        <taxon>Ascomycota</taxon>
        <taxon>Pezizomycotina</taxon>
        <taxon>Dothideomycetes</taxon>
        <taxon>Dothideomycetes incertae sedis</taxon>
        <taxon>Cryomyces</taxon>
    </lineage>
</organism>
<dbReference type="InterPro" id="IPR027992">
    <property type="entry name" value="tRNA_bind_dom"/>
</dbReference>
<accession>A0ABR0LI53</accession>
<dbReference type="InterPro" id="IPR000182">
    <property type="entry name" value="GNAT_dom"/>
</dbReference>
<evidence type="ECO:0000313" key="4">
    <source>
        <dbReference type="Proteomes" id="UP001357485"/>
    </source>
</evidence>
<feature type="non-terminal residue" evidence="3">
    <location>
        <position position="166"/>
    </location>
</feature>
<proteinExistence type="predicted"/>
<keyword evidence="4" id="KW-1185">Reference proteome</keyword>
<sequence length="166" mass="18553">MEAEAEEAEEMVRITDEELASSSLLQDNVKIRDFASMPPLFARLSERKPTPLDYLGVSYGLTSPLHKFWHRRTFVPVYLRQTPNELTGEHTCVMLRALDAPNNFDAAELGAYARDFHRRFLSLLSYQFRSFASPMALAIDASASAGVKLDTETAAAPLTKQDLDAV</sequence>
<protein>
    <submittedName>
        <fullName evidence="3">N-acetyltransferase 10</fullName>
    </submittedName>
</protein>
<dbReference type="InterPro" id="IPR032672">
    <property type="entry name" value="TmcA/NAT10/Kre33"/>
</dbReference>
<evidence type="ECO:0000313" key="3">
    <source>
        <dbReference type="EMBL" id="KAK5173219.1"/>
    </source>
</evidence>
<dbReference type="Pfam" id="PF13718">
    <property type="entry name" value="GNAT_acetyltr_2"/>
    <property type="match status" value="1"/>
</dbReference>
<feature type="domain" description="N-acetyltransferase" evidence="1">
    <location>
        <begin position="4"/>
        <end position="98"/>
    </location>
</feature>
<dbReference type="Proteomes" id="UP001357485">
    <property type="component" value="Unassembled WGS sequence"/>
</dbReference>
<dbReference type="PANTHER" id="PTHR10925:SF5">
    <property type="entry name" value="RNA CYTIDINE ACETYLTRANSFERASE"/>
    <property type="match status" value="1"/>
</dbReference>
<dbReference type="EMBL" id="JAVRRA010020113">
    <property type="protein sequence ID" value="KAK5173219.1"/>
    <property type="molecule type" value="Genomic_DNA"/>
</dbReference>
<name>A0ABR0LI53_9PEZI</name>
<feature type="domain" description="Possible tRNA binding" evidence="2">
    <location>
        <begin position="109"/>
        <end position="165"/>
    </location>
</feature>
<dbReference type="PANTHER" id="PTHR10925">
    <property type="entry name" value="N-ACETYLTRANSFERASE 10"/>
    <property type="match status" value="1"/>
</dbReference>
<reference evidence="3 4" key="1">
    <citation type="submission" date="2023-08" db="EMBL/GenBank/DDBJ databases">
        <title>Black Yeasts Isolated from many extreme environments.</title>
        <authorList>
            <person name="Coleine C."/>
            <person name="Stajich J.E."/>
            <person name="Selbmann L."/>
        </authorList>
    </citation>
    <scope>NUCLEOTIDE SEQUENCE [LARGE SCALE GENOMIC DNA]</scope>
    <source>
        <strain evidence="3 4">CCFEE 536</strain>
    </source>
</reference>
<comment type="caution">
    <text evidence="3">The sequence shown here is derived from an EMBL/GenBank/DDBJ whole genome shotgun (WGS) entry which is preliminary data.</text>
</comment>
<evidence type="ECO:0000259" key="1">
    <source>
        <dbReference type="Pfam" id="PF13718"/>
    </source>
</evidence>
<gene>
    <name evidence="3" type="primary">NAT10_3</name>
    <name evidence="3" type="ORF">LTR16_011666</name>
</gene>
<evidence type="ECO:0000259" key="2">
    <source>
        <dbReference type="Pfam" id="PF13725"/>
    </source>
</evidence>
<dbReference type="Gene3D" id="3.40.630.30">
    <property type="match status" value="1"/>
</dbReference>
<dbReference type="Pfam" id="PF13725">
    <property type="entry name" value="tRNA_bind_2"/>
    <property type="match status" value="1"/>
</dbReference>